<evidence type="ECO:0000313" key="3">
    <source>
        <dbReference type="Proteomes" id="UP000292052"/>
    </source>
</evidence>
<dbReference type="Gene3D" id="1.10.287.2250">
    <property type="match status" value="2"/>
</dbReference>
<reference evidence="2 3" key="1">
    <citation type="submission" date="2017-03" db="EMBL/GenBank/DDBJ databases">
        <title>Genome of the blue death feigning beetle - Asbolus verrucosus.</title>
        <authorList>
            <person name="Rider S.D."/>
        </authorList>
    </citation>
    <scope>NUCLEOTIDE SEQUENCE [LARGE SCALE GENOMIC DNA]</scope>
    <source>
        <strain evidence="2">Butters</strain>
        <tissue evidence="2">Head and leg muscle</tissue>
    </source>
</reference>
<dbReference type="InterPro" id="IPR013201">
    <property type="entry name" value="Prot_inhib_I29"/>
</dbReference>
<accession>A0A482VN46</accession>
<name>A0A482VN46_ASBVE</name>
<dbReference type="Proteomes" id="UP000292052">
    <property type="component" value="Unassembled WGS sequence"/>
</dbReference>
<feature type="domain" description="Cathepsin propeptide inhibitor" evidence="1">
    <location>
        <begin position="17"/>
        <end position="77"/>
    </location>
</feature>
<gene>
    <name evidence="2" type="ORF">BDFB_008991</name>
</gene>
<proteinExistence type="predicted"/>
<evidence type="ECO:0000313" key="2">
    <source>
        <dbReference type="EMBL" id="RZC34123.1"/>
    </source>
</evidence>
<dbReference type="SUPFAM" id="SSF54001">
    <property type="entry name" value="Cysteine proteinases"/>
    <property type="match status" value="1"/>
</dbReference>
<sequence>MATEKVTFTDEEISQKWAEYKAKFDKKYDDETEENSRKELFVKNLLRIEEHNEKYKQGLVTFTMGINQFSDLTKEEMKKFTCGEQFGKQYENEKEEKFGKMVFSRRIKRIEEHNTQYKQGLIKSEMAINQY</sequence>
<dbReference type="EMBL" id="QDEB01082809">
    <property type="protein sequence ID" value="RZC34123.1"/>
    <property type="molecule type" value="Genomic_DNA"/>
</dbReference>
<dbReference type="InterPro" id="IPR038765">
    <property type="entry name" value="Papain-like_cys_pep_sf"/>
</dbReference>
<keyword evidence="3" id="KW-1185">Reference proteome</keyword>
<feature type="domain" description="Cathepsin propeptide inhibitor" evidence="1">
    <location>
        <begin position="84"/>
        <end position="131"/>
    </location>
</feature>
<dbReference type="SMART" id="SM00848">
    <property type="entry name" value="Inhibitor_I29"/>
    <property type="match status" value="2"/>
</dbReference>
<evidence type="ECO:0000259" key="1">
    <source>
        <dbReference type="SMART" id="SM00848"/>
    </source>
</evidence>
<dbReference type="OrthoDB" id="5855924at2759"/>
<organism evidence="2 3">
    <name type="scientific">Asbolus verrucosus</name>
    <name type="common">Desert ironclad beetle</name>
    <dbReference type="NCBI Taxonomy" id="1661398"/>
    <lineage>
        <taxon>Eukaryota</taxon>
        <taxon>Metazoa</taxon>
        <taxon>Ecdysozoa</taxon>
        <taxon>Arthropoda</taxon>
        <taxon>Hexapoda</taxon>
        <taxon>Insecta</taxon>
        <taxon>Pterygota</taxon>
        <taxon>Neoptera</taxon>
        <taxon>Endopterygota</taxon>
        <taxon>Coleoptera</taxon>
        <taxon>Polyphaga</taxon>
        <taxon>Cucujiformia</taxon>
        <taxon>Tenebrionidae</taxon>
        <taxon>Pimeliinae</taxon>
        <taxon>Asbolus</taxon>
    </lineage>
</organism>
<comment type="caution">
    <text evidence="2">The sequence shown here is derived from an EMBL/GenBank/DDBJ whole genome shotgun (WGS) entry which is preliminary data.</text>
</comment>
<dbReference type="Pfam" id="PF08246">
    <property type="entry name" value="Inhibitor_I29"/>
    <property type="match status" value="2"/>
</dbReference>
<dbReference type="AlphaFoldDB" id="A0A482VN46"/>
<protein>
    <submittedName>
        <fullName evidence="2">Inhibitor I29 domain containing protein</fullName>
    </submittedName>
</protein>
<feature type="non-terminal residue" evidence="2">
    <location>
        <position position="131"/>
    </location>
</feature>